<dbReference type="Pfam" id="PF13426">
    <property type="entry name" value="PAS_9"/>
    <property type="match status" value="1"/>
</dbReference>
<dbReference type="PANTHER" id="PTHR44757:SF2">
    <property type="entry name" value="BIOFILM ARCHITECTURE MAINTENANCE PROTEIN MBAA"/>
    <property type="match status" value="1"/>
</dbReference>
<dbReference type="SUPFAM" id="SSF52172">
    <property type="entry name" value="CheY-like"/>
    <property type="match status" value="1"/>
</dbReference>
<keyword evidence="1" id="KW-0597">Phosphoprotein</keyword>
<evidence type="ECO:0000313" key="6">
    <source>
        <dbReference type="EMBL" id="GFM33646.1"/>
    </source>
</evidence>
<dbReference type="EMBL" id="BLVO01000013">
    <property type="protein sequence ID" value="GFM33646.1"/>
    <property type="molecule type" value="Genomic_DNA"/>
</dbReference>
<feature type="modified residue" description="4-aspartylphosphate" evidence="1">
    <location>
        <position position="35"/>
    </location>
</feature>
<dbReference type="InterPro" id="IPR043128">
    <property type="entry name" value="Rev_trsase/Diguanyl_cyclase"/>
</dbReference>
<evidence type="ECO:0000256" key="1">
    <source>
        <dbReference type="PROSITE-ProRule" id="PRU00169"/>
    </source>
</evidence>
<comment type="caution">
    <text evidence="6">The sequence shown here is derived from an EMBL/GenBank/DDBJ whole genome shotgun (WGS) entry which is preliminary data.</text>
</comment>
<dbReference type="Proteomes" id="UP000503840">
    <property type="component" value="Unassembled WGS sequence"/>
</dbReference>
<dbReference type="InterPro" id="IPR001789">
    <property type="entry name" value="Sig_transdc_resp-reg_receiver"/>
</dbReference>
<dbReference type="InterPro" id="IPR029787">
    <property type="entry name" value="Nucleotide_cyclase"/>
</dbReference>
<evidence type="ECO:0000259" key="2">
    <source>
        <dbReference type="PROSITE" id="PS50110"/>
    </source>
</evidence>
<dbReference type="PANTHER" id="PTHR44757">
    <property type="entry name" value="DIGUANYLATE CYCLASE DGCP"/>
    <property type="match status" value="1"/>
</dbReference>
<dbReference type="SMART" id="SM00267">
    <property type="entry name" value="GGDEF"/>
    <property type="match status" value="1"/>
</dbReference>
<dbReference type="Pfam" id="PF00990">
    <property type="entry name" value="GGDEF"/>
    <property type="match status" value="1"/>
</dbReference>
<proteinExistence type="predicted"/>
<dbReference type="CDD" id="cd17534">
    <property type="entry name" value="REC_DC-like"/>
    <property type="match status" value="1"/>
</dbReference>
<dbReference type="InterPro" id="IPR000014">
    <property type="entry name" value="PAS"/>
</dbReference>
<dbReference type="SMART" id="SM00448">
    <property type="entry name" value="REC"/>
    <property type="match status" value="1"/>
</dbReference>
<feature type="domain" description="GGDEF" evidence="5">
    <location>
        <begin position="403"/>
        <end position="536"/>
    </location>
</feature>
<dbReference type="CDD" id="cd00130">
    <property type="entry name" value="PAS"/>
    <property type="match status" value="1"/>
</dbReference>
<dbReference type="SUPFAM" id="SSF55073">
    <property type="entry name" value="Nucleotide cyclase"/>
    <property type="match status" value="1"/>
</dbReference>
<gene>
    <name evidence="6" type="ORF">DSM101010T_20110</name>
</gene>
<dbReference type="InterPro" id="IPR035965">
    <property type="entry name" value="PAS-like_dom_sf"/>
</dbReference>
<dbReference type="InterPro" id="IPR011006">
    <property type="entry name" value="CheY-like_superfamily"/>
</dbReference>
<dbReference type="FunFam" id="3.30.70.270:FF:000001">
    <property type="entry name" value="Diguanylate cyclase domain protein"/>
    <property type="match status" value="1"/>
</dbReference>
<dbReference type="NCBIfam" id="TIGR00229">
    <property type="entry name" value="sensory_box"/>
    <property type="match status" value="1"/>
</dbReference>
<dbReference type="SMART" id="SM00086">
    <property type="entry name" value="PAC"/>
    <property type="match status" value="1"/>
</dbReference>
<dbReference type="PROSITE" id="PS50887">
    <property type="entry name" value="GGDEF"/>
    <property type="match status" value="1"/>
</dbReference>
<dbReference type="PROSITE" id="PS50112">
    <property type="entry name" value="PAS"/>
    <property type="match status" value="1"/>
</dbReference>
<reference evidence="6 7" key="1">
    <citation type="submission" date="2020-05" db="EMBL/GenBank/DDBJ databases">
        <title>Draft genome sequence of Desulfovibrio sp. strain HN2T.</title>
        <authorList>
            <person name="Ueno A."/>
            <person name="Tamazawa S."/>
            <person name="Tamamura S."/>
            <person name="Murakami T."/>
            <person name="Kiyama T."/>
            <person name="Inomata H."/>
            <person name="Amano Y."/>
            <person name="Miyakawa K."/>
            <person name="Tamaki H."/>
            <person name="Naganuma T."/>
            <person name="Kaneko K."/>
        </authorList>
    </citation>
    <scope>NUCLEOTIDE SEQUENCE [LARGE SCALE GENOMIC DNA]</scope>
    <source>
        <strain evidence="6 7">HN2</strain>
    </source>
</reference>
<protein>
    <submittedName>
        <fullName evidence="6">Uncharacterized protein</fullName>
    </submittedName>
</protein>
<dbReference type="SMART" id="SM00091">
    <property type="entry name" value="PAS"/>
    <property type="match status" value="2"/>
</dbReference>
<dbReference type="GO" id="GO:0000160">
    <property type="term" value="P:phosphorelay signal transduction system"/>
    <property type="evidence" value="ECO:0007669"/>
    <property type="project" value="InterPro"/>
</dbReference>
<dbReference type="GO" id="GO:0003824">
    <property type="term" value="F:catalytic activity"/>
    <property type="evidence" value="ECO:0007669"/>
    <property type="project" value="UniProtKB-ARBA"/>
</dbReference>
<dbReference type="PROSITE" id="PS50113">
    <property type="entry name" value="PAC"/>
    <property type="match status" value="1"/>
</dbReference>
<sequence>MQLTQLGYIVAGVFASGEEALSRVCELAPDVVVMDIGLAGKLDGVDTAEQIHRLYDVPVVYLTSATDDATFQRAKLTNPLAWLEKPVSLETLHRGLRMALYQRELYRKLRISEAKYRRIVETMSEGLVILDAEYRIIFANSRFQSQIQCDSEGCFNFFFPSMLSADTAEYLLDQIAHLDDSGKIVVDGYLRSAGGGELPVRFSVASWGGTGEICHCEIADRHGYICVVNDMSAQRASELARREAENRYRTLFESVLDGVYQSLPDGRFLEVNPAMAAMFGYDSPSAMIMEVGDISTQLYADPADRALFLDVLRENGRVSRHQVRMKKRNGEVIWVELSAHAVCNEDDEILSVEGMLFDITERKLTEQDLRRRASRDDLTGLYNRVYFREWFDNALVLATRNTNRLGLLYVDLNDFKKVNDMFGHMAGDKVLREVAVRLRDCVRESDMVARIGGDEFCVALEGLHSSEDAMRVAMEINQTLSRPLKLNDTEVSVGASLGVAIFPDDGMVAEDLLGRADTAMYKAKQDGAGVMFWRALGKRVAS</sequence>
<dbReference type="AlphaFoldDB" id="A0A7J0BIX7"/>
<keyword evidence="7" id="KW-1185">Reference proteome</keyword>
<feature type="domain" description="PAC" evidence="4">
    <location>
        <begin position="319"/>
        <end position="371"/>
    </location>
</feature>
<dbReference type="CDD" id="cd01949">
    <property type="entry name" value="GGDEF"/>
    <property type="match status" value="1"/>
</dbReference>
<dbReference type="InterPro" id="IPR052155">
    <property type="entry name" value="Biofilm_reg_signaling"/>
</dbReference>
<dbReference type="Pfam" id="PF00072">
    <property type="entry name" value="Response_reg"/>
    <property type="match status" value="1"/>
</dbReference>
<evidence type="ECO:0000313" key="7">
    <source>
        <dbReference type="Proteomes" id="UP000503840"/>
    </source>
</evidence>
<feature type="domain" description="PAS" evidence="3">
    <location>
        <begin position="244"/>
        <end position="287"/>
    </location>
</feature>
<evidence type="ECO:0000259" key="3">
    <source>
        <dbReference type="PROSITE" id="PS50112"/>
    </source>
</evidence>
<dbReference type="Gene3D" id="3.40.50.2300">
    <property type="match status" value="1"/>
</dbReference>
<dbReference type="PROSITE" id="PS50110">
    <property type="entry name" value="RESPONSE_REGULATORY"/>
    <property type="match status" value="1"/>
</dbReference>
<accession>A0A7J0BIX7</accession>
<dbReference type="Pfam" id="PF13188">
    <property type="entry name" value="PAS_8"/>
    <property type="match status" value="1"/>
</dbReference>
<organism evidence="6 7">
    <name type="scientific">Desulfovibrio subterraneus</name>
    <dbReference type="NCBI Taxonomy" id="2718620"/>
    <lineage>
        <taxon>Bacteria</taxon>
        <taxon>Pseudomonadati</taxon>
        <taxon>Thermodesulfobacteriota</taxon>
        <taxon>Desulfovibrionia</taxon>
        <taxon>Desulfovibrionales</taxon>
        <taxon>Desulfovibrionaceae</taxon>
        <taxon>Desulfovibrio</taxon>
    </lineage>
</organism>
<name>A0A7J0BIX7_9BACT</name>
<dbReference type="InterPro" id="IPR000160">
    <property type="entry name" value="GGDEF_dom"/>
</dbReference>
<dbReference type="SUPFAM" id="SSF55785">
    <property type="entry name" value="PYP-like sensor domain (PAS domain)"/>
    <property type="match status" value="2"/>
</dbReference>
<dbReference type="Gene3D" id="3.30.450.20">
    <property type="entry name" value="PAS domain"/>
    <property type="match status" value="2"/>
</dbReference>
<evidence type="ECO:0000259" key="5">
    <source>
        <dbReference type="PROSITE" id="PS50887"/>
    </source>
</evidence>
<dbReference type="NCBIfam" id="TIGR00254">
    <property type="entry name" value="GGDEF"/>
    <property type="match status" value="1"/>
</dbReference>
<dbReference type="Gene3D" id="3.30.70.270">
    <property type="match status" value="1"/>
</dbReference>
<dbReference type="InterPro" id="IPR000700">
    <property type="entry name" value="PAS-assoc_C"/>
</dbReference>
<feature type="domain" description="Response regulatory" evidence="2">
    <location>
        <begin position="1"/>
        <end position="100"/>
    </location>
</feature>
<dbReference type="InterPro" id="IPR001610">
    <property type="entry name" value="PAC"/>
</dbReference>
<evidence type="ECO:0000259" key="4">
    <source>
        <dbReference type="PROSITE" id="PS50113"/>
    </source>
</evidence>